<dbReference type="SUPFAM" id="SSF52540">
    <property type="entry name" value="P-loop containing nucleoside triphosphate hydrolases"/>
    <property type="match status" value="2"/>
</dbReference>
<dbReference type="InterPro" id="IPR027417">
    <property type="entry name" value="P-loop_NTPase"/>
</dbReference>
<evidence type="ECO:0000259" key="10">
    <source>
        <dbReference type="PROSITE" id="PS51194"/>
    </source>
</evidence>
<dbReference type="PROSITE" id="PS51194">
    <property type="entry name" value="HELICASE_CTER"/>
    <property type="match status" value="1"/>
</dbReference>
<feature type="compositionally biased region" description="Gly residues" evidence="8">
    <location>
        <begin position="660"/>
        <end position="694"/>
    </location>
</feature>
<dbReference type="GO" id="GO:0016787">
    <property type="term" value="F:hydrolase activity"/>
    <property type="evidence" value="ECO:0007669"/>
    <property type="project" value="UniProtKB-KW"/>
</dbReference>
<dbReference type="InterPro" id="IPR014001">
    <property type="entry name" value="Helicase_ATP-bd"/>
</dbReference>
<proteinExistence type="inferred from homology"/>
<evidence type="ECO:0000256" key="6">
    <source>
        <dbReference type="RuleBase" id="RU000492"/>
    </source>
</evidence>
<dbReference type="Proteomes" id="UP000606974">
    <property type="component" value="Unassembled WGS sequence"/>
</dbReference>
<dbReference type="Pfam" id="PF00271">
    <property type="entry name" value="Helicase_C"/>
    <property type="match status" value="1"/>
</dbReference>
<evidence type="ECO:0000256" key="2">
    <source>
        <dbReference type="ARBA" id="ARBA00022801"/>
    </source>
</evidence>
<dbReference type="PROSITE" id="PS51192">
    <property type="entry name" value="HELICASE_ATP_BIND_1"/>
    <property type="match status" value="1"/>
</dbReference>
<evidence type="ECO:0000256" key="8">
    <source>
        <dbReference type="SAM" id="MobiDB-lite"/>
    </source>
</evidence>
<comment type="caution">
    <text evidence="11">The sequence shown here is derived from an EMBL/GenBank/DDBJ whole genome shotgun (WGS) entry which is preliminary data.</text>
</comment>
<dbReference type="SMART" id="SM00487">
    <property type="entry name" value="DEXDc"/>
    <property type="match status" value="1"/>
</dbReference>
<evidence type="ECO:0000256" key="1">
    <source>
        <dbReference type="ARBA" id="ARBA00022741"/>
    </source>
</evidence>
<dbReference type="OrthoDB" id="193716at2759"/>
<evidence type="ECO:0000256" key="3">
    <source>
        <dbReference type="ARBA" id="ARBA00022806"/>
    </source>
</evidence>
<sequence>MVGAFRKGQALSRVLRITSSSSSTSLPRSCLSRPQIYRRLPSLASSSLAARTFSSLPAWRQHAAQAYADNQANGPPQQFSKFQDLADHGIVSPKVINTIVNDMGIHTMTDVQRLTINECLDGADVIAQAKTGTGKTLAFLIPIVQRILRDPDLEMRTKNRATADDIRALIISPTRELAEQIAVEAKKIVWGTAVKVQTAVGGSQKSHHLRLMQREGCHILVGTPGRVKDILSDGYSGVRLDNIETFVLDEADRLLDIGFAPDIAEIQSFMPRRQERARQTLMFSATVPKEVVSLVRSTLRPDFKFVRTVAADETPTHDGIPQHVSFLRGLENQLPALLELAKRAIEANKHDPENNLPFKAIVFFNSTSEVALAHQVMQNMRSAGAEGPARSMFAKHPLEPCSVLEMHGKLTQQERTHYSQLFRNAESALLLSSDVTARGLDFPNVSHVIQFGLPRSADDYVHRLGRTGRAGKPGEGWLLLQQDEQLPFRRMLGRGEFNIRPDSSLRTAQIDMGQSAQLPASTAGILQMVESGVKSTPMKLKNQAYVSLIAAMNQGPGRNHQTIVDLVNGLARNGWGMQTPPPVSPSLVNRLGYQRTKGLNVSDQRLDYGDDMGFRRGGGGFGGRRTNAFGAGGGFGGDRGGFGGDRRGGRDSFNDRGSFSSGGGDRGGFGGDRRSGGLGGGDRGGDRGGYGGGQSRQSFSR</sequence>
<comment type="domain">
    <text evidence="7">The Q motif is unique to and characteristic of the DEAD box family of RNA helicases and controls ATP binding and hydrolysis.</text>
</comment>
<comment type="similarity">
    <text evidence="6">Belongs to the DEAD box helicase family.</text>
</comment>
<keyword evidence="12" id="KW-1185">Reference proteome</keyword>
<dbReference type="CDD" id="cd18787">
    <property type="entry name" value="SF2_C_DEAD"/>
    <property type="match status" value="1"/>
</dbReference>
<feature type="region of interest" description="Disordered" evidence="8">
    <location>
        <begin position="630"/>
        <end position="701"/>
    </location>
</feature>
<dbReference type="GO" id="GO:0003723">
    <property type="term" value="F:RNA binding"/>
    <property type="evidence" value="ECO:0007669"/>
    <property type="project" value="UniProtKB-UniRule"/>
</dbReference>
<name>A0A8H7E2J4_9EURO</name>
<feature type="domain" description="Helicase C-terminal" evidence="10">
    <location>
        <begin position="333"/>
        <end position="513"/>
    </location>
</feature>
<evidence type="ECO:0000313" key="11">
    <source>
        <dbReference type="EMBL" id="KAF7504176.1"/>
    </source>
</evidence>
<dbReference type="InterPro" id="IPR000629">
    <property type="entry name" value="RNA-helicase_DEAD-box_CS"/>
</dbReference>
<accession>A0A8H7E2J4</accession>
<keyword evidence="5 7" id="KW-0694">RNA-binding</keyword>
<evidence type="ECO:0000313" key="12">
    <source>
        <dbReference type="Proteomes" id="UP000606974"/>
    </source>
</evidence>
<evidence type="ECO:0000256" key="4">
    <source>
        <dbReference type="ARBA" id="ARBA00022840"/>
    </source>
</evidence>
<keyword evidence="2 6" id="KW-0378">Hydrolase</keyword>
<dbReference type="EC" id="3.6.4.13" evidence="7"/>
<feature type="compositionally biased region" description="Gly residues" evidence="8">
    <location>
        <begin position="630"/>
        <end position="643"/>
    </location>
</feature>
<dbReference type="GO" id="GO:0005524">
    <property type="term" value="F:ATP binding"/>
    <property type="evidence" value="ECO:0007669"/>
    <property type="project" value="UniProtKB-UniRule"/>
</dbReference>
<dbReference type="EMBL" id="JAACFV010000146">
    <property type="protein sequence ID" value="KAF7504176.1"/>
    <property type="molecule type" value="Genomic_DNA"/>
</dbReference>
<evidence type="ECO:0000256" key="5">
    <source>
        <dbReference type="ARBA" id="ARBA00022884"/>
    </source>
</evidence>
<protein>
    <recommendedName>
        <fullName evidence="7">ATP-dependent RNA helicase</fullName>
        <ecNumber evidence="7">3.6.4.13</ecNumber>
    </recommendedName>
</protein>
<evidence type="ECO:0000259" key="9">
    <source>
        <dbReference type="PROSITE" id="PS51192"/>
    </source>
</evidence>
<comment type="catalytic activity">
    <reaction evidence="7">
        <text>ATP + H2O = ADP + phosphate + H(+)</text>
        <dbReference type="Rhea" id="RHEA:13065"/>
        <dbReference type="ChEBI" id="CHEBI:15377"/>
        <dbReference type="ChEBI" id="CHEBI:15378"/>
        <dbReference type="ChEBI" id="CHEBI:30616"/>
        <dbReference type="ChEBI" id="CHEBI:43474"/>
        <dbReference type="ChEBI" id="CHEBI:456216"/>
        <dbReference type="EC" id="3.6.4.13"/>
    </reaction>
</comment>
<keyword evidence="1 6" id="KW-0547">Nucleotide-binding</keyword>
<organism evidence="11 12">
    <name type="scientific">Endocarpon pusillum</name>
    <dbReference type="NCBI Taxonomy" id="364733"/>
    <lineage>
        <taxon>Eukaryota</taxon>
        <taxon>Fungi</taxon>
        <taxon>Dikarya</taxon>
        <taxon>Ascomycota</taxon>
        <taxon>Pezizomycotina</taxon>
        <taxon>Eurotiomycetes</taxon>
        <taxon>Chaetothyriomycetidae</taxon>
        <taxon>Verrucariales</taxon>
        <taxon>Verrucariaceae</taxon>
        <taxon>Endocarpon</taxon>
    </lineage>
</organism>
<dbReference type="InterPro" id="IPR001650">
    <property type="entry name" value="Helicase_C-like"/>
</dbReference>
<dbReference type="GO" id="GO:0003724">
    <property type="term" value="F:RNA helicase activity"/>
    <property type="evidence" value="ECO:0007669"/>
    <property type="project" value="UniProtKB-EC"/>
</dbReference>
<dbReference type="AlphaFoldDB" id="A0A8H7E2J4"/>
<dbReference type="PROSITE" id="PS00039">
    <property type="entry name" value="DEAD_ATP_HELICASE"/>
    <property type="match status" value="1"/>
</dbReference>
<dbReference type="SMART" id="SM00490">
    <property type="entry name" value="HELICc"/>
    <property type="match status" value="1"/>
</dbReference>
<gene>
    <name evidence="11" type="ORF">GJ744_002595</name>
</gene>
<comment type="function">
    <text evidence="7">RNA helicase.</text>
</comment>
<keyword evidence="3 6" id="KW-0347">Helicase</keyword>
<feature type="compositionally biased region" description="Basic and acidic residues" evidence="8">
    <location>
        <begin position="644"/>
        <end position="654"/>
    </location>
</feature>
<feature type="domain" description="Helicase ATP-binding" evidence="9">
    <location>
        <begin position="116"/>
        <end position="305"/>
    </location>
</feature>
<evidence type="ECO:0000256" key="7">
    <source>
        <dbReference type="RuleBase" id="RU365068"/>
    </source>
</evidence>
<keyword evidence="4 6" id="KW-0067">ATP-binding</keyword>
<dbReference type="Gene3D" id="3.40.50.300">
    <property type="entry name" value="P-loop containing nucleotide triphosphate hydrolases"/>
    <property type="match status" value="2"/>
</dbReference>
<dbReference type="InterPro" id="IPR011545">
    <property type="entry name" value="DEAD/DEAH_box_helicase_dom"/>
</dbReference>
<reference evidence="11" key="1">
    <citation type="submission" date="2020-02" db="EMBL/GenBank/DDBJ databases">
        <authorList>
            <person name="Palmer J.M."/>
        </authorList>
    </citation>
    <scope>NUCLEOTIDE SEQUENCE</scope>
    <source>
        <strain evidence="11">EPUS1.4</strain>
        <tissue evidence="11">Thallus</tissue>
    </source>
</reference>
<dbReference type="Pfam" id="PF00270">
    <property type="entry name" value="DEAD"/>
    <property type="match status" value="1"/>
</dbReference>
<dbReference type="PANTHER" id="PTHR24031">
    <property type="entry name" value="RNA HELICASE"/>
    <property type="match status" value="1"/>
</dbReference>